<dbReference type="Proteomes" id="UP000037020">
    <property type="component" value="Unassembled WGS sequence"/>
</dbReference>
<dbReference type="PANTHER" id="PTHR43775:SF51">
    <property type="entry name" value="INACTIVE PHENOLPHTHIOCEROL SYNTHESIS POLYKETIDE SYNTHASE TYPE I PKS1-RELATED"/>
    <property type="match status" value="1"/>
</dbReference>
<dbReference type="InterPro" id="IPR036291">
    <property type="entry name" value="NAD(P)-bd_dom_sf"/>
</dbReference>
<dbReference type="Gene3D" id="3.40.50.720">
    <property type="entry name" value="NAD(P)-binding Rossmann-like Domain"/>
    <property type="match status" value="1"/>
</dbReference>
<comment type="caution">
    <text evidence="4">The sequence shown here is derived from an EMBL/GenBank/DDBJ whole genome shotgun (WGS) entry which is preliminary data.</text>
</comment>
<evidence type="ECO:0000313" key="5">
    <source>
        <dbReference type="Proteomes" id="UP000037020"/>
    </source>
</evidence>
<dbReference type="EMBL" id="LGUT01004221">
    <property type="protein sequence ID" value="KOG56634.1"/>
    <property type="molecule type" value="Genomic_DNA"/>
</dbReference>
<gene>
    <name evidence="4" type="ORF">ADK38_43235</name>
</gene>
<keyword evidence="1" id="KW-0808">Transferase</keyword>
<dbReference type="SUPFAM" id="SSF51735">
    <property type="entry name" value="NAD(P)-binding Rossmann-fold domains"/>
    <property type="match status" value="2"/>
</dbReference>
<dbReference type="InterPro" id="IPR050091">
    <property type="entry name" value="PKS_NRPS_Biosynth_Enz"/>
</dbReference>
<dbReference type="PANTHER" id="PTHR43775">
    <property type="entry name" value="FATTY ACID SYNTHASE"/>
    <property type="match status" value="1"/>
</dbReference>
<proteinExistence type="predicted"/>
<feature type="non-terminal residue" evidence="4">
    <location>
        <position position="350"/>
    </location>
</feature>
<dbReference type="InterPro" id="IPR013968">
    <property type="entry name" value="PKS_KR"/>
</dbReference>
<reference evidence="4 5" key="1">
    <citation type="submission" date="2015-07" db="EMBL/GenBank/DDBJ databases">
        <authorList>
            <person name="Ju K.-S."/>
            <person name="Doroghazi J.R."/>
            <person name="Metcalf W.W."/>
        </authorList>
    </citation>
    <scope>NUCLEOTIDE SEQUENCE [LARGE SCALE GENOMIC DNA]</scope>
    <source>
        <strain evidence="4 5">NRRL B-3589</strain>
    </source>
</reference>
<dbReference type="InterPro" id="IPR055123">
    <property type="entry name" value="SpnB-like_Rossmann"/>
</dbReference>
<evidence type="ECO:0000313" key="4">
    <source>
        <dbReference type="EMBL" id="KOG56634.1"/>
    </source>
</evidence>
<sequence>TGRTGFHESLFQVEWAAARPAPTTTPAGPPPAVWADVESLIAAVDAGAPVPDVVPLSLTPDVPDGPGASGDETPESVRAAVHRALAAVQAWLADERLADSRLAFLTRGAVAVTDDEHVPDLAHSAVWGLVRSAQTEHPGRFVLLDLDEAPRSTTGLAAALASGEPQLASRGGQLLAPRLVKVAAGESEGPGPIDPNGTVLITGGTGLLGSHIARHLAAQHGVRHLLLLSRSGPAAEGARELVAELAGLGARATVAACDAADRDALAARLAAVPAEHPLTAVVHTAGALDDGVVTALTPERLDAVLRPKVDAAINLHELTRLQNLSSFVLFSSAAGTFGGPGQANYAAANA</sequence>
<dbReference type="Pfam" id="PF22953">
    <property type="entry name" value="SpnB_Rossmann"/>
    <property type="match status" value="1"/>
</dbReference>
<dbReference type="InterPro" id="IPR057326">
    <property type="entry name" value="KR_dom"/>
</dbReference>
<keyword evidence="5" id="KW-1185">Reference proteome</keyword>
<evidence type="ECO:0000256" key="2">
    <source>
        <dbReference type="ARBA" id="ARBA00023268"/>
    </source>
</evidence>
<organism evidence="4 5">
    <name type="scientific">Streptomyces varsoviensis</name>
    <dbReference type="NCBI Taxonomy" id="67373"/>
    <lineage>
        <taxon>Bacteria</taxon>
        <taxon>Bacillati</taxon>
        <taxon>Actinomycetota</taxon>
        <taxon>Actinomycetes</taxon>
        <taxon>Kitasatosporales</taxon>
        <taxon>Streptomycetaceae</taxon>
        <taxon>Streptomyces</taxon>
    </lineage>
</organism>
<dbReference type="SMART" id="SM00822">
    <property type="entry name" value="PKS_KR"/>
    <property type="match status" value="1"/>
</dbReference>
<name>A0ABR5ISY3_9ACTN</name>
<accession>A0ABR5ISY3</accession>
<dbReference type="CDD" id="cd08956">
    <property type="entry name" value="KR_3_FAS_SDR_x"/>
    <property type="match status" value="1"/>
</dbReference>
<evidence type="ECO:0000256" key="1">
    <source>
        <dbReference type="ARBA" id="ARBA00022679"/>
    </source>
</evidence>
<feature type="non-terminal residue" evidence="4">
    <location>
        <position position="1"/>
    </location>
</feature>
<dbReference type="Pfam" id="PF08659">
    <property type="entry name" value="KR"/>
    <property type="match status" value="1"/>
</dbReference>
<protein>
    <recommendedName>
        <fullName evidence="3">Ketoreductase domain-containing protein</fullName>
    </recommendedName>
</protein>
<evidence type="ECO:0000259" key="3">
    <source>
        <dbReference type="SMART" id="SM00822"/>
    </source>
</evidence>
<keyword evidence="2" id="KW-0511">Multifunctional enzyme</keyword>
<feature type="domain" description="Ketoreductase" evidence="3">
    <location>
        <begin position="197"/>
        <end position="350"/>
    </location>
</feature>